<name>A0A6F8SM34_9ACTN</name>
<evidence type="ECO:0000256" key="3">
    <source>
        <dbReference type="ARBA" id="ARBA00022691"/>
    </source>
</evidence>
<organism evidence="6 7">
    <name type="scientific">Adlercreutzia hattorii</name>
    <dbReference type="NCBI Taxonomy" id="2707299"/>
    <lineage>
        <taxon>Bacteria</taxon>
        <taxon>Bacillati</taxon>
        <taxon>Actinomycetota</taxon>
        <taxon>Coriobacteriia</taxon>
        <taxon>Eggerthellales</taxon>
        <taxon>Eggerthellaceae</taxon>
        <taxon>Adlercreutzia</taxon>
    </lineage>
</organism>
<dbReference type="Pfam" id="PF22020">
    <property type="entry name" value="RlmL_1st"/>
    <property type="match status" value="1"/>
</dbReference>
<reference evidence="7" key="1">
    <citation type="journal article" date="2020" name="Microbiol. Resour. Announc.">
        <title>Complete Genome Sequence of Adlercreutzia sp. Strain 8CFCBH1, a Potent Producer of Equol, Isolated from Healthy Japanese Feces.</title>
        <authorList>
            <person name="Ogata Y."/>
            <person name="Sakamoto M."/>
            <person name="Ohkuma M."/>
            <person name="Hattori M."/>
            <person name="Suda W."/>
        </authorList>
    </citation>
    <scope>NUCLEOTIDE SEQUENCE [LARGE SCALE GENOMIC DNA]</scope>
    <source>
        <strain evidence="7">8CFCBH1</strain>
    </source>
</reference>
<dbReference type="GO" id="GO:0003723">
    <property type="term" value="F:RNA binding"/>
    <property type="evidence" value="ECO:0007669"/>
    <property type="project" value="UniProtKB-UniRule"/>
</dbReference>
<dbReference type="Gene3D" id="3.30.750.80">
    <property type="entry name" value="RNA methyltransferase domain (HRMD) like"/>
    <property type="match status" value="1"/>
</dbReference>
<evidence type="ECO:0000256" key="1">
    <source>
        <dbReference type="ARBA" id="ARBA00022603"/>
    </source>
</evidence>
<dbReference type="SUPFAM" id="SSF53335">
    <property type="entry name" value="S-adenosyl-L-methionine-dependent methyltransferases"/>
    <property type="match status" value="1"/>
</dbReference>
<dbReference type="InterPro" id="IPR017244">
    <property type="entry name" value="23SrRNA_methyltr_KL"/>
</dbReference>
<dbReference type="Pfam" id="PF02926">
    <property type="entry name" value="THUMP"/>
    <property type="match status" value="1"/>
</dbReference>
<gene>
    <name evidence="6" type="ORF">ADCFC_10540</name>
</gene>
<dbReference type="Pfam" id="PF10672">
    <property type="entry name" value="Methyltrans_SAM"/>
    <property type="match status" value="1"/>
</dbReference>
<dbReference type="InterPro" id="IPR004114">
    <property type="entry name" value="THUMP_dom"/>
</dbReference>
<evidence type="ECO:0000313" key="7">
    <source>
        <dbReference type="Proteomes" id="UP000501727"/>
    </source>
</evidence>
<keyword evidence="3" id="KW-0949">S-adenosyl-L-methionine</keyword>
<accession>A0A6F8SM34</accession>
<dbReference type="KEGG" id="ahat:ADCFC_11750"/>
<dbReference type="SMART" id="SM00981">
    <property type="entry name" value="THUMP"/>
    <property type="match status" value="1"/>
</dbReference>
<dbReference type="GO" id="GO:0008990">
    <property type="term" value="F:rRNA (guanine-N2-)-methyltransferase activity"/>
    <property type="evidence" value="ECO:0007669"/>
    <property type="project" value="InterPro"/>
</dbReference>
<dbReference type="PROSITE" id="PS51165">
    <property type="entry name" value="THUMP"/>
    <property type="match status" value="1"/>
</dbReference>
<evidence type="ECO:0000256" key="2">
    <source>
        <dbReference type="ARBA" id="ARBA00022679"/>
    </source>
</evidence>
<evidence type="ECO:0000256" key="4">
    <source>
        <dbReference type="PROSITE-ProRule" id="PRU00529"/>
    </source>
</evidence>
<evidence type="ECO:0000259" key="5">
    <source>
        <dbReference type="PROSITE" id="PS51165"/>
    </source>
</evidence>
<dbReference type="GO" id="GO:0005737">
    <property type="term" value="C:cytoplasm"/>
    <property type="evidence" value="ECO:0007669"/>
    <property type="project" value="InterPro"/>
</dbReference>
<keyword evidence="1" id="KW-0489">Methyltransferase</keyword>
<dbReference type="RefSeq" id="WP_173112795.1">
    <property type="nucleotide sequence ID" value="NZ_AP022829.1"/>
</dbReference>
<dbReference type="Gene3D" id="3.40.50.150">
    <property type="entry name" value="Vaccinia Virus protein VP39"/>
    <property type="match status" value="1"/>
</dbReference>
<sequence length="723" mass="78608">MTNQVQSFEFFATCLPGAEKLLADELHGLGVRKVRPLSGGASFFGAPEDALRVCLWSRLAGRVNLTVGRVAARDADALYAGVRELPWETVIADGASIAVRASGTNVELRNTQFVALKVKDAICDRLAEARGARPDVNPQQPDALVEVRLREEKATLSLDLSGRSLTRRAYLGDEAGEEAPSVVSQAATLLAAVGAAELFAEGTTFLDPVDGGSILAREAAEVREDRAPGLLRERWGFTGWTAFPDKAWGDLLDEADERCEARMALLATAPACPDAPRLVASVASVFRADDDAEAVAARAACVAASREAPAGSRFAFAGFEGMAAKFKEEPTVRLKLGRGRSETTVEVFDRPPRRPSVISVANPAGGADIPVEVNDPAAAQFASRLRKVARERRKWAAREGVACYRLYDADVPEYACAIDLYEGAAEAEGELYAHVAEYAPPKSVDPDQARARFEDVLSLVPPVLGIPPEHVFSKSRLRAKGGGQYRDAGGRRFVTHTSEDGLICEMDLGGYLDTGIFLDHRVTREMVGKMAAGKRFLNLFAYTGVATLHAAAGGAKETTTVDLSQTYLDWAARNLAANGFAFEVVDKPNRRDRTDGGSARGRRGGAANKLVRADVTRWIAEARRRHERYDLIFVDPPTFSNSKAMGRRTWDVQRDHVELLVGVSRLLSNGGAAVFSCNLRTFKPDLEELARCGVELEDITAQTIPHDFERNLRIHKCYLVRRK</sequence>
<dbReference type="PIRSF" id="PIRSF037618">
    <property type="entry name" value="RNA_Mtase_bacteria_prd"/>
    <property type="match status" value="1"/>
</dbReference>
<feature type="domain" description="THUMP" evidence="5">
    <location>
        <begin position="49"/>
        <end position="160"/>
    </location>
</feature>
<keyword evidence="2" id="KW-0808">Transferase</keyword>
<dbReference type="InterPro" id="IPR054170">
    <property type="entry name" value="RlmL_1st"/>
</dbReference>
<dbReference type="Gene3D" id="3.30.2130.30">
    <property type="match status" value="1"/>
</dbReference>
<dbReference type="InterPro" id="IPR029063">
    <property type="entry name" value="SAM-dependent_MTases_sf"/>
</dbReference>
<protein>
    <recommendedName>
        <fullName evidence="5">THUMP domain-containing protein</fullName>
    </recommendedName>
</protein>
<dbReference type="InterPro" id="IPR019614">
    <property type="entry name" value="SAM-dep_methyl-trfase"/>
</dbReference>
<reference evidence="7" key="2">
    <citation type="submission" date="2020-03" db="EMBL/GenBank/DDBJ databases">
        <title>Complete Genome Sequence of Adlercreutzia sp. strain 8CFCBH1 Producing Equol, Isolated from Healthy Japanese Feces.</title>
        <authorList>
            <person name="Ogata Y."/>
            <person name="Sakamoto M."/>
            <person name="Ohkuma M."/>
            <person name="Hattori M."/>
            <person name="Suda W."/>
        </authorList>
    </citation>
    <scope>NUCLEOTIDE SEQUENCE [LARGE SCALE GENOMIC DNA]</scope>
    <source>
        <strain evidence="7">8CFCBH1</strain>
    </source>
</reference>
<dbReference type="AlphaFoldDB" id="A0A6F8SM34"/>
<dbReference type="EMBL" id="AP022829">
    <property type="protein sequence ID" value="BCA88556.1"/>
    <property type="molecule type" value="Genomic_DNA"/>
</dbReference>
<dbReference type="PANTHER" id="PTHR47313:SF1">
    <property type="entry name" value="RIBOSOMAL RNA LARGE SUBUNIT METHYLTRANSFERASE K_L"/>
    <property type="match status" value="1"/>
</dbReference>
<keyword evidence="7" id="KW-1185">Reference proteome</keyword>
<dbReference type="PANTHER" id="PTHR47313">
    <property type="entry name" value="RIBOSOMAL RNA LARGE SUBUNIT METHYLTRANSFERASE K/L"/>
    <property type="match status" value="1"/>
</dbReference>
<proteinExistence type="predicted"/>
<dbReference type="Proteomes" id="UP000501727">
    <property type="component" value="Chromosome"/>
</dbReference>
<dbReference type="GO" id="GO:0070043">
    <property type="term" value="F:rRNA (guanine-N7-)-methyltransferase activity"/>
    <property type="evidence" value="ECO:0007669"/>
    <property type="project" value="TreeGrafter"/>
</dbReference>
<evidence type="ECO:0000313" key="6">
    <source>
        <dbReference type="EMBL" id="BCA88556.1"/>
    </source>
</evidence>
<keyword evidence="4" id="KW-0694">RNA-binding</keyword>
<dbReference type="CDD" id="cd11715">
    <property type="entry name" value="THUMP_AdoMetMT"/>
    <property type="match status" value="1"/>
</dbReference>